<reference evidence="1 2" key="1">
    <citation type="submission" date="2017-08" db="EMBL/GenBank/DDBJ databases">
        <title>The complete genome sequence of Maribacter sp. B1, isolated from deep-sea sediment.</title>
        <authorList>
            <person name="Wu Y.-H."/>
            <person name="Cheng H."/>
            <person name="Xu X.-W."/>
        </authorList>
    </citation>
    <scope>NUCLEOTIDE SEQUENCE [LARGE SCALE GENOMIC DNA]</scope>
    <source>
        <strain evidence="1 2">B1</strain>
    </source>
</reference>
<evidence type="ECO:0000313" key="2">
    <source>
        <dbReference type="Proteomes" id="UP000215244"/>
    </source>
</evidence>
<protein>
    <submittedName>
        <fullName evidence="1">Uncharacterized protein</fullName>
    </submittedName>
</protein>
<dbReference type="RefSeq" id="WP_094998742.1">
    <property type="nucleotide sequence ID" value="NZ_BMJL01000008.1"/>
</dbReference>
<gene>
    <name evidence="1" type="ORF">CJ263_19155</name>
</gene>
<accession>A0A223VBF6</accession>
<dbReference type="InterPro" id="IPR025345">
    <property type="entry name" value="DUF4249"/>
</dbReference>
<dbReference type="OrthoDB" id="1430047at2"/>
<name>A0A223VBF6_9FLAO</name>
<organism evidence="1 2">
    <name type="scientific">Maribacter cobaltidurans</name>
    <dbReference type="NCBI Taxonomy" id="1178778"/>
    <lineage>
        <taxon>Bacteria</taxon>
        <taxon>Pseudomonadati</taxon>
        <taxon>Bacteroidota</taxon>
        <taxon>Flavobacteriia</taxon>
        <taxon>Flavobacteriales</taxon>
        <taxon>Flavobacteriaceae</taxon>
        <taxon>Maribacter</taxon>
    </lineage>
</organism>
<dbReference type="KEGG" id="marb:CJ263_19155"/>
<proteinExistence type="predicted"/>
<dbReference type="AlphaFoldDB" id="A0A223VBF6"/>
<dbReference type="Proteomes" id="UP000215244">
    <property type="component" value="Chromosome"/>
</dbReference>
<sequence length="282" mass="31990">MKTLIKLYIPLILFLLVSCQDVIDVELQSGPERLVVEASLDWEKGTTGNRQTIRLTKSSTYFKTNSVEEVQGAMVTVTNTNTGDSFNFVDQNNGNYVTTNFQPIIGNSYALRIEYGGQVYSASETMTSVAEITDIFQTRDDGFSDTDLEVHISFTDPIEEGNNYLFKFQKQGDLLPLFENAEDEFVNGNEIDWWFEIEEDEVDGLEPFQPGDVVSIEMYGISRAYYDYIKILIDQMDGAGLFSSTPVPVRGNCINETNPEDYAYGYFRLTEVNRATYTFTED</sequence>
<dbReference type="EMBL" id="CP022957">
    <property type="protein sequence ID" value="ASV32169.1"/>
    <property type="molecule type" value="Genomic_DNA"/>
</dbReference>
<keyword evidence="2" id="KW-1185">Reference proteome</keyword>
<evidence type="ECO:0000313" key="1">
    <source>
        <dbReference type="EMBL" id="ASV32169.1"/>
    </source>
</evidence>
<dbReference type="PROSITE" id="PS51257">
    <property type="entry name" value="PROKAR_LIPOPROTEIN"/>
    <property type="match status" value="1"/>
</dbReference>
<dbReference type="Pfam" id="PF14054">
    <property type="entry name" value="DUF4249"/>
    <property type="match status" value="1"/>
</dbReference>